<comment type="caution">
    <text evidence="12">The sequence shown here is derived from an EMBL/GenBank/DDBJ whole genome shotgun (WGS) entry which is preliminary data.</text>
</comment>
<dbReference type="GO" id="GO:0005524">
    <property type="term" value="F:ATP binding"/>
    <property type="evidence" value="ECO:0007669"/>
    <property type="project" value="UniProtKB-KW"/>
</dbReference>
<evidence type="ECO:0000256" key="2">
    <source>
        <dbReference type="ARBA" id="ARBA00007614"/>
    </source>
</evidence>
<dbReference type="EC" id="2.7.4.22" evidence="3"/>
<evidence type="ECO:0000256" key="3">
    <source>
        <dbReference type="ARBA" id="ARBA00012899"/>
    </source>
</evidence>
<sequence length="226" mass="25018">MNETTIISLGGSLIIPDQIDIDFLKNFKDLILSQVSQGKKFVITTGGGKLNWTYNEAVKKIVSPSDVDLDWIGIASLKLNAELLRVIFGQYAEREVIANLSTPFRFDKPIVIGSAYEPGHSSDFDAILAAKTLGAKRLINLSNIDYVYDSDPRTNPNAKKIEQISWADYRKIIPKEWTARLSSPFDPTASELAEKEGIQVVIMNGKPIDNLAKCLKGEKFLGTIIS</sequence>
<evidence type="ECO:0000259" key="11">
    <source>
        <dbReference type="Pfam" id="PF00696"/>
    </source>
</evidence>
<evidence type="ECO:0000256" key="5">
    <source>
        <dbReference type="ARBA" id="ARBA00022679"/>
    </source>
</evidence>
<feature type="domain" description="Aspartate/glutamate/uridylate kinase" evidence="11">
    <location>
        <begin position="4"/>
        <end position="204"/>
    </location>
</feature>
<dbReference type="PANTHER" id="PTHR42833:SF4">
    <property type="entry name" value="URIDYLATE KINASE PUMPKIN, CHLOROPLASTIC"/>
    <property type="match status" value="1"/>
</dbReference>
<evidence type="ECO:0000313" key="12">
    <source>
        <dbReference type="EMBL" id="OGI68234.1"/>
    </source>
</evidence>
<dbReference type="EMBL" id="MFTS01000004">
    <property type="protein sequence ID" value="OGI68234.1"/>
    <property type="molecule type" value="Genomic_DNA"/>
</dbReference>
<comment type="pathway">
    <text evidence="1">Pyrimidine metabolism; CTP biosynthesis via de novo pathway; UDP from UMP (UMPK route): step 1/1.</text>
</comment>
<keyword evidence="7" id="KW-0418">Kinase</keyword>
<reference evidence="12 13" key="1">
    <citation type="journal article" date="2016" name="Nat. Commun.">
        <title>Thousands of microbial genomes shed light on interconnected biogeochemical processes in an aquifer system.</title>
        <authorList>
            <person name="Anantharaman K."/>
            <person name="Brown C.T."/>
            <person name="Hug L.A."/>
            <person name="Sharon I."/>
            <person name="Castelle C.J."/>
            <person name="Probst A.J."/>
            <person name="Thomas B.C."/>
            <person name="Singh A."/>
            <person name="Wilkins M.J."/>
            <person name="Karaoz U."/>
            <person name="Brodie E.L."/>
            <person name="Williams K.H."/>
            <person name="Hubbard S.S."/>
            <person name="Banfield J.F."/>
        </authorList>
    </citation>
    <scope>NUCLEOTIDE SEQUENCE [LARGE SCALE GENOMIC DNA]</scope>
</reference>
<keyword evidence="5" id="KW-0808">Transferase</keyword>
<evidence type="ECO:0000256" key="7">
    <source>
        <dbReference type="ARBA" id="ARBA00022777"/>
    </source>
</evidence>
<evidence type="ECO:0000256" key="6">
    <source>
        <dbReference type="ARBA" id="ARBA00022741"/>
    </source>
</evidence>
<dbReference type="Proteomes" id="UP000178235">
    <property type="component" value="Unassembled WGS sequence"/>
</dbReference>
<evidence type="ECO:0000256" key="4">
    <source>
        <dbReference type="ARBA" id="ARBA00022490"/>
    </source>
</evidence>
<dbReference type="InterPro" id="IPR036393">
    <property type="entry name" value="AceGlu_kinase-like_sf"/>
</dbReference>
<evidence type="ECO:0000313" key="13">
    <source>
        <dbReference type="Proteomes" id="UP000178235"/>
    </source>
</evidence>
<protein>
    <recommendedName>
        <fullName evidence="3">UMP kinase</fullName>
        <ecNumber evidence="3">2.7.4.22</ecNumber>
    </recommendedName>
    <alternativeName>
        <fullName evidence="10">Uridine monophosphate kinase</fullName>
    </alternativeName>
</protein>
<dbReference type="SUPFAM" id="SSF53633">
    <property type="entry name" value="Carbamate kinase-like"/>
    <property type="match status" value="1"/>
</dbReference>
<evidence type="ECO:0000256" key="1">
    <source>
        <dbReference type="ARBA" id="ARBA00004791"/>
    </source>
</evidence>
<dbReference type="Gene3D" id="3.40.1160.10">
    <property type="entry name" value="Acetylglutamate kinase-like"/>
    <property type="match status" value="1"/>
</dbReference>
<evidence type="ECO:0000256" key="9">
    <source>
        <dbReference type="ARBA" id="ARBA00022975"/>
    </source>
</evidence>
<evidence type="ECO:0000256" key="8">
    <source>
        <dbReference type="ARBA" id="ARBA00022840"/>
    </source>
</evidence>
<dbReference type="PANTHER" id="PTHR42833">
    <property type="entry name" value="URIDYLATE KINASE"/>
    <property type="match status" value="1"/>
</dbReference>
<gene>
    <name evidence="12" type="ORF">A2738_02085</name>
</gene>
<dbReference type="GO" id="GO:0006225">
    <property type="term" value="P:UDP biosynthetic process"/>
    <property type="evidence" value="ECO:0007669"/>
    <property type="project" value="TreeGrafter"/>
</dbReference>
<comment type="similarity">
    <text evidence="2">Belongs to the UMP kinase family.</text>
</comment>
<accession>A0A1F6VF62</accession>
<keyword evidence="6" id="KW-0547">Nucleotide-binding</keyword>
<evidence type="ECO:0000256" key="10">
    <source>
        <dbReference type="ARBA" id="ARBA00032092"/>
    </source>
</evidence>
<dbReference type="AlphaFoldDB" id="A0A1F6VF62"/>
<keyword evidence="9" id="KW-0665">Pyrimidine biosynthesis</keyword>
<dbReference type="InterPro" id="IPR011818">
    <property type="entry name" value="Uridylate_kinase_arch/spir"/>
</dbReference>
<dbReference type="NCBIfam" id="TIGR02076">
    <property type="entry name" value="pyrH_arch"/>
    <property type="match status" value="1"/>
</dbReference>
<organism evidence="12 13">
    <name type="scientific">Candidatus Nomurabacteria bacterium RIFCSPHIGHO2_01_FULL_42_15</name>
    <dbReference type="NCBI Taxonomy" id="1801742"/>
    <lineage>
        <taxon>Bacteria</taxon>
        <taxon>Candidatus Nomuraibacteriota</taxon>
    </lineage>
</organism>
<proteinExistence type="inferred from homology"/>
<dbReference type="GO" id="GO:0033862">
    <property type="term" value="F:UMP kinase activity"/>
    <property type="evidence" value="ECO:0007669"/>
    <property type="project" value="UniProtKB-EC"/>
</dbReference>
<keyword evidence="8" id="KW-0067">ATP-binding</keyword>
<name>A0A1F6VF62_9BACT</name>
<keyword evidence="4" id="KW-0963">Cytoplasm</keyword>
<dbReference type="Pfam" id="PF00696">
    <property type="entry name" value="AA_kinase"/>
    <property type="match status" value="1"/>
</dbReference>
<dbReference type="InterPro" id="IPR001048">
    <property type="entry name" value="Asp/Glu/Uridylate_kinase"/>
</dbReference>